<evidence type="ECO:0000313" key="7">
    <source>
        <dbReference type="Proteomes" id="UP000317893"/>
    </source>
</evidence>
<dbReference type="PANTHER" id="PTHR42847">
    <property type="entry name" value="ALKANESULFONATE MONOOXYGENASE"/>
    <property type="match status" value="1"/>
</dbReference>
<dbReference type="SUPFAM" id="SSF51679">
    <property type="entry name" value="Bacterial luciferase-like"/>
    <property type="match status" value="1"/>
</dbReference>
<feature type="domain" description="Luciferase-like" evidence="5">
    <location>
        <begin position="1"/>
        <end position="310"/>
    </location>
</feature>
<dbReference type="GO" id="GO:0008726">
    <property type="term" value="F:alkanesulfonate monooxygenase activity"/>
    <property type="evidence" value="ECO:0007669"/>
    <property type="project" value="TreeGrafter"/>
</dbReference>
<protein>
    <submittedName>
        <fullName evidence="6">F420-dependent oxidoreductase-like protein</fullName>
    </submittedName>
</protein>
<comment type="caution">
    <text evidence="6">The sequence shown here is derived from an EMBL/GenBank/DDBJ whole genome shotgun (WGS) entry which is preliminary data.</text>
</comment>
<dbReference type="OrthoDB" id="143323at2"/>
<keyword evidence="4" id="KW-0503">Monooxygenase</keyword>
<evidence type="ECO:0000256" key="1">
    <source>
        <dbReference type="ARBA" id="ARBA00022630"/>
    </source>
</evidence>
<dbReference type="Proteomes" id="UP000317893">
    <property type="component" value="Unassembled WGS sequence"/>
</dbReference>
<keyword evidence="3" id="KW-0560">Oxidoreductase</keyword>
<evidence type="ECO:0000256" key="2">
    <source>
        <dbReference type="ARBA" id="ARBA00022643"/>
    </source>
</evidence>
<dbReference type="InterPro" id="IPR050172">
    <property type="entry name" value="SsuD_RutA_monooxygenase"/>
</dbReference>
<organism evidence="6 7">
    <name type="scientific">Lapillicoccus jejuensis</name>
    <dbReference type="NCBI Taxonomy" id="402171"/>
    <lineage>
        <taxon>Bacteria</taxon>
        <taxon>Bacillati</taxon>
        <taxon>Actinomycetota</taxon>
        <taxon>Actinomycetes</taxon>
        <taxon>Micrococcales</taxon>
        <taxon>Intrasporangiaceae</taxon>
        <taxon>Lapillicoccus</taxon>
    </lineage>
</organism>
<sequence>MRFGLFIPQGWRHDLVGIDPSQHWGTMLGLATRADENPDWESIWVYDHFHTVPVPSQEATHEAWSLMAAYGAATSRVRLGQMCTCMAYRNPAYLAKVAATIDVVSGGRVEMGIGAGWYEHEWRAYGYGFPKAGDRLGALRDGVEIFRQMWTQGSATHAGKYYTVDGAICSPRPLQGTSSPGSSDNGIPMWVAGGGEKVTLKIAAEYGDYTNFDGSLEGFVHKSEVLEGHCRDLGRDFGSIVRSANYNVVIGETEKDVQDRIDWTRDHYLKAGIPQDVVDGQVEGLRTGPAVGTPEQIVESLTALQDKGMTYAITYFTEAAYDTSGIELFERTVVPELRG</sequence>
<evidence type="ECO:0000259" key="5">
    <source>
        <dbReference type="Pfam" id="PF00296"/>
    </source>
</evidence>
<dbReference type="Gene3D" id="3.20.20.30">
    <property type="entry name" value="Luciferase-like domain"/>
    <property type="match status" value="1"/>
</dbReference>
<evidence type="ECO:0000313" key="6">
    <source>
        <dbReference type="EMBL" id="TQJ09482.1"/>
    </source>
</evidence>
<evidence type="ECO:0000256" key="3">
    <source>
        <dbReference type="ARBA" id="ARBA00023002"/>
    </source>
</evidence>
<dbReference type="InterPro" id="IPR019952">
    <property type="entry name" value="F420_OxRdatse_Rv1855c_pred"/>
</dbReference>
<keyword evidence="7" id="KW-1185">Reference proteome</keyword>
<dbReference type="Pfam" id="PF00296">
    <property type="entry name" value="Bac_luciferase"/>
    <property type="match status" value="1"/>
</dbReference>
<proteinExistence type="predicted"/>
<dbReference type="PANTHER" id="PTHR42847:SF8">
    <property type="entry name" value="CONSERVED PROTEIN"/>
    <property type="match status" value="1"/>
</dbReference>
<keyword evidence="1" id="KW-0285">Flavoprotein</keyword>
<dbReference type="AlphaFoldDB" id="A0A542E2A9"/>
<dbReference type="NCBIfam" id="TIGR03560">
    <property type="entry name" value="F420_Rv1855c"/>
    <property type="match status" value="1"/>
</dbReference>
<dbReference type="InterPro" id="IPR036661">
    <property type="entry name" value="Luciferase-like_sf"/>
</dbReference>
<name>A0A542E2A9_9MICO</name>
<reference evidence="6 7" key="1">
    <citation type="submission" date="2019-06" db="EMBL/GenBank/DDBJ databases">
        <title>Sequencing the genomes of 1000 actinobacteria strains.</title>
        <authorList>
            <person name="Klenk H.-P."/>
        </authorList>
    </citation>
    <scope>NUCLEOTIDE SEQUENCE [LARGE SCALE GENOMIC DNA]</scope>
    <source>
        <strain evidence="6 7">DSM 18607</strain>
    </source>
</reference>
<keyword evidence="2" id="KW-0288">FMN</keyword>
<evidence type="ECO:0000256" key="4">
    <source>
        <dbReference type="ARBA" id="ARBA00023033"/>
    </source>
</evidence>
<dbReference type="RefSeq" id="WP_141848847.1">
    <property type="nucleotide sequence ID" value="NZ_BAAAPR010000014.1"/>
</dbReference>
<dbReference type="GO" id="GO:0046306">
    <property type="term" value="P:alkanesulfonate catabolic process"/>
    <property type="evidence" value="ECO:0007669"/>
    <property type="project" value="TreeGrafter"/>
</dbReference>
<accession>A0A542E2A9</accession>
<gene>
    <name evidence="6" type="ORF">FB458_2594</name>
</gene>
<dbReference type="EMBL" id="VFMN01000001">
    <property type="protein sequence ID" value="TQJ09482.1"/>
    <property type="molecule type" value="Genomic_DNA"/>
</dbReference>
<dbReference type="InterPro" id="IPR011251">
    <property type="entry name" value="Luciferase-like_dom"/>
</dbReference>